<dbReference type="InterPro" id="IPR043504">
    <property type="entry name" value="Peptidase_S1_PA_chymotrypsin"/>
</dbReference>
<dbReference type="EMBL" id="CAXIEN010000032">
    <property type="protein sequence ID" value="CAL1268234.1"/>
    <property type="molecule type" value="Genomic_DNA"/>
</dbReference>
<protein>
    <recommendedName>
        <fullName evidence="11">Peptidase S1 domain-containing protein</fullName>
    </recommendedName>
</protein>
<gene>
    <name evidence="12" type="ORF">LARSCL_LOCUS4068</name>
</gene>
<keyword evidence="5 9" id="KW-0378">Hydrolase</keyword>
<keyword evidence="4 10" id="KW-0732">Signal</keyword>
<keyword evidence="2" id="KW-0964">Secreted</keyword>
<dbReference type="Gene3D" id="2.40.10.10">
    <property type="entry name" value="Trypsin-like serine proteases"/>
    <property type="match status" value="1"/>
</dbReference>
<dbReference type="PANTHER" id="PTHR24253">
    <property type="entry name" value="TRANSMEMBRANE PROTEASE SERINE"/>
    <property type="match status" value="1"/>
</dbReference>
<dbReference type="InterPro" id="IPR033116">
    <property type="entry name" value="TRYPSIN_SER"/>
</dbReference>
<evidence type="ECO:0000256" key="2">
    <source>
        <dbReference type="ARBA" id="ARBA00022525"/>
    </source>
</evidence>
<evidence type="ECO:0000313" key="12">
    <source>
        <dbReference type="EMBL" id="CAL1268234.1"/>
    </source>
</evidence>
<feature type="domain" description="Peptidase S1" evidence="11">
    <location>
        <begin position="121"/>
        <end position="365"/>
    </location>
</feature>
<keyword evidence="7" id="KW-0865">Zymogen</keyword>
<dbReference type="Pfam" id="PF00089">
    <property type="entry name" value="Trypsin"/>
    <property type="match status" value="1"/>
</dbReference>
<comment type="subcellular location">
    <subcellularLocation>
        <location evidence="1">Secreted</location>
    </subcellularLocation>
</comment>
<dbReference type="SMART" id="SM00020">
    <property type="entry name" value="Tryp_SPc"/>
    <property type="match status" value="1"/>
</dbReference>
<dbReference type="GO" id="GO:0004252">
    <property type="term" value="F:serine-type endopeptidase activity"/>
    <property type="evidence" value="ECO:0007669"/>
    <property type="project" value="InterPro"/>
</dbReference>
<dbReference type="GO" id="GO:0006508">
    <property type="term" value="P:proteolysis"/>
    <property type="evidence" value="ECO:0007669"/>
    <property type="project" value="UniProtKB-KW"/>
</dbReference>
<evidence type="ECO:0000256" key="5">
    <source>
        <dbReference type="ARBA" id="ARBA00022801"/>
    </source>
</evidence>
<dbReference type="GO" id="GO:0005576">
    <property type="term" value="C:extracellular region"/>
    <property type="evidence" value="ECO:0007669"/>
    <property type="project" value="UniProtKB-SubCell"/>
</dbReference>
<keyword evidence="8" id="KW-1015">Disulfide bond</keyword>
<feature type="signal peptide" evidence="10">
    <location>
        <begin position="1"/>
        <end position="24"/>
    </location>
</feature>
<evidence type="ECO:0000256" key="9">
    <source>
        <dbReference type="RuleBase" id="RU363034"/>
    </source>
</evidence>
<keyword evidence="13" id="KW-1185">Reference proteome</keyword>
<dbReference type="CDD" id="cd00190">
    <property type="entry name" value="Tryp_SPc"/>
    <property type="match status" value="1"/>
</dbReference>
<evidence type="ECO:0000256" key="8">
    <source>
        <dbReference type="ARBA" id="ARBA00023157"/>
    </source>
</evidence>
<evidence type="ECO:0000256" key="10">
    <source>
        <dbReference type="SAM" id="SignalP"/>
    </source>
</evidence>
<evidence type="ECO:0000256" key="7">
    <source>
        <dbReference type="ARBA" id="ARBA00023145"/>
    </source>
</evidence>
<dbReference type="PANTHER" id="PTHR24253:SF103">
    <property type="entry name" value="TRANSMEMBRANE PROTEASE SERINE 7"/>
    <property type="match status" value="1"/>
</dbReference>
<sequence length="366" mass="41049">MKYCSCVGKILLLLCFCLLDETWAQRHYRHARRNLQPHDCPRGTRCLARERCRRSVLKRMVEPPEDCGLTYNGKERICCPERIPLSATPRRTTTELPVVTKPQGEKKCGTVFRTASVRAFVMGGKPAKPGAFPWMVAISMRNRRGKFDHICTGAMITSRHVLSAAHCFDRRQPSLYVARIGHVNRHQAYEYSISQIEIPRTYQRGRFYDDIAVLTLTRDVSPETASPICLPERSEYIDLKGKGTTAAGWGAIKPDGPSSDVLMQLGAIPVISNENCSRILFSKNPSSLRIFPRGITDKFICAGYMDAKRDTCGGDSGGPLMYLVGDHWYVVGVVSFGVGECDQAGYPGGYTKVDKYLDWIQQNIRN</sequence>
<dbReference type="PROSITE" id="PS50240">
    <property type="entry name" value="TRYPSIN_DOM"/>
    <property type="match status" value="1"/>
</dbReference>
<dbReference type="PRINTS" id="PR00722">
    <property type="entry name" value="CHYMOTRYPSIN"/>
</dbReference>
<evidence type="ECO:0000256" key="6">
    <source>
        <dbReference type="ARBA" id="ARBA00022825"/>
    </source>
</evidence>
<name>A0AAV1Z975_9ARAC</name>
<keyword evidence="3 9" id="KW-0645">Protease</keyword>
<dbReference type="PROSITE" id="PS00134">
    <property type="entry name" value="TRYPSIN_HIS"/>
    <property type="match status" value="1"/>
</dbReference>
<evidence type="ECO:0000256" key="4">
    <source>
        <dbReference type="ARBA" id="ARBA00022729"/>
    </source>
</evidence>
<dbReference type="SUPFAM" id="SSF50494">
    <property type="entry name" value="Trypsin-like serine proteases"/>
    <property type="match status" value="1"/>
</dbReference>
<dbReference type="InterPro" id="IPR001314">
    <property type="entry name" value="Peptidase_S1A"/>
</dbReference>
<evidence type="ECO:0000256" key="1">
    <source>
        <dbReference type="ARBA" id="ARBA00004613"/>
    </source>
</evidence>
<evidence type="ECO:0000256" key="3">
    <source>
        <dbReference type="ARBA" id="ARBA00022670"/>
    </source>
</evidence>
<evidence type="ECO:0000259" key="11">
    <source>
        <dbReference type="PROSITE" id="PS50240"/>
    </source>
</evidence>
<dbReference type="Proteomes" id="UP001497382">
    <property type="component" value="Unassembled WGS sequence"/>
</dbReference>
<dbReference type="InterPro" id="IPR018114">
    <property type="entry name" value="TRYPSIN_HIS"/>
</dbReference>
<dbReference type="FunFam" id="2.40.10.10:FF:000146">
    <property type="entry name" value="Serine protease 53"/>
    <property type="match status" value="1"/>
</dbReference>
<comment type="caution">
    <text evidence="12">The sequence shown here is derived from an EMBL/GenBank/DDBJ whole genome shotgun (WGS) entry which is preliminary data.</text>
</comment>
<keyword evidence="6 9" id="KW-0720">Serine protease</keyword>
<dbReference type="PROSITE" id="PS00135">
    <property type="entry name" value="TRYPSIN_SER"/>
    <property type="match status" value="1"/>
</dbReference>
<dbReference type="InterPro" id="IPR009003">
    <property type="entry name" value="Peptidase_S1_PA"/>
</dbReference>
<proteinExistence type="predicted"/>
<accession>A0AAV1Z975</accession>
<feature type="chain" id="PRO_5043999140" description="Peptidase S1 domain-containing protein" evidence="10">
    <location>
        <begin position="25"/>
        <end position="366"/>
    </location>
</feature>
<dbReference type="InterPro" id="IPR001254">
    <property type="entry name" value="Trypsin_dom"/>
</dbReference>
<dbReference type="AlphaFoldDB" id="A0AAV1Z975"/>
<evidence type="ECO:0000313" key="13">
    <source>
        <dbReference type="Proteomes" id="UP001497382"/>
    </source>
</evidence>
<organism evidence="12 13">
    <name type="scientific">Larinioides sclopetarius</name>
    <dbReference type="NCBI Taxonomy" id="280406"/>
    <lineage>
        <taxon>Eukaryota</taxon>
        <taxon>Metazoa</taxon>
        <taxon>Ecdysozoa</taxon>
        <taxon>Arthropoda</taxon>
        <taxon>Chelicerata</taxon>
        <taxon>Arachnida</taxon>
        <taxon>Araneae</taxon>
        <taxon>Araneomorphae</taxon>
        <taxon>Entelegynae</taxon>
        <taxon>Araneoidea</taxon>
        <taxon>Araneidae</taxon>
        <taxon>Larinioides</taxon>
    </lineage>
</organism>
<reference evidence="12 13" key="1">
    <citation type="submission" date="2024-04" db="EMBL/GenBank/DDBJ databases">
        <authorList>
            <person name="Rising A."/>
            <person name="Reimegard J."/>
            <person name="Sonavane S."/>
            <person name="Akerstrom W."/>
            <person name="Nylinder S."/>
            <person name="Hedman E."/>
            <person name="Kallberg Y."/>
        </authorList>
    </citation>
    <scope>NUCLEOTIDE SEQUENCE [LARGE SCALE GENOMIC DNA]</scope>
</reference>